<evidence type="ECO:0000313" key="3">
    <source>
        <dbReference type="EMBL" id="QKE28805.1"/>
    </source>
</evidence>
<feature type="signal peptide" evidence="1">
    <location>
        <begin position="1"/>
        <end position="26"/>
    </location>
</feature>
<dbReference type="KEGG" id="paco:AACT_1649"/>
<organism evidence="3 4">
    <name type="scientific">Arcobacter acticola</name>
    <dbReference type="NCBI Taxonomy" id="1849015"/>
    <lineage>
        <taxon>Bacteria</taxon>
        <taxon>Pseudomonadati</taxon>
        <taxon>Campylobacterota</taxon>
        <taxon>Epsilonproteobacteria</taxon>
        <taxon>Campylobacterales</taxon>
        <taxon>Arcobacteraceae</taxon>
        <taxon>Arcobacter</taxon>
    </lineage>
</organism>
<dbReference type="InterPro" id="IPR036249">
    <property type="entry name" value="Thioredoxin-like_sf"/>
</dbReference>
<feature type="domain" description="DSBA-like thioredoxin" evidence="2">
    <location>
        <begin position="37"/>
        <end position="237"/>
    </location>
</feature>
<dbReference type="AlphaFoldDB" id="A0A6M8EW56"/>
<dbReference type="PANTHER" id="PTHR13887:SF41">
    <property type="entry name" value="THIOREDOXIN SUPERFAMILY PROTEIN"/>
    <property type="match status" value="1"/>
</dbReference>
<protein>
    <submittedName>
        <fullName evidence="3">DsbA family protein, FrnE-like subfamily</fullName>
    </submittedName>
</protein>
<accession>A0A6M8EW56</accession>
<evidence type="ECO:0000259" key="2">
    <source>
        <dbReference type="Pfam" id="PF01323"/>
    </source>
</evidence>
<dbReference type="Gene3D" id="3.40.30.10">
    <property type="entry name" value="Glutaredoxin"/>
    <property type="match status" value="1"/>
</dbReference>
<gene>
    <name evidence="3" type="ORF">AACT_1649</name>
</gene>
<dbReference type="Proteomes" id="UP000503483">
    <property type="component" value="Chromosome"/>
</dbReference>
<name>A0A6M8EW56_9BACT</name>
<dbReference type="RefSeq" id="WP_216658186.1">
    <property type="nucleotide sequence ID" value="NZ_CP042652.1"/>
</dbReference>
<dbReference type="CDD" id="cd03024">
    <property type="entry name" value="DsbA_FrnE"/>
    <property type="match status" value="1"/>
</dbReference>
<dbReference type="SUPFAM" id="SSF52833">
    <property type="entry name" value="Thioredoxin-like"/>
    <property type="match status" value="1"/>
</dbReference>
<evidence type="ECO:0000256" key="1">
    <source>
        <dbReference type="SAM" id="SignalP"/>
    </source>
</evidence>
<keyword evidence="4" id="KW-1185">Reference proteome</keyword>
<evidence type="ECO:0000313" key="4">
    <source>
        <dbReference type="Proteomes" id="UP000503483"/>
    </source>
</evidence>
<sequence>MKSIIKTILTITMISQMSFLSISALAAETKPTEKIKIDIVSDVVCPWCAIGFKRLSVAISELKLENQVEISWHPFELNPEMPREGQNADKYLMNKYNLSEEKLKQTRNNMTQLGKETGFKFDYFKEMKKVNTFNSHILLAYAKEFDKQTELKVRLQNAYFGERKDVSNREVLEEEVKAVGLNTQEAMKRLDDPKAIKAVEDEEKFWRDQGVYAIPTVIFNNQIAQVGASETKTYKEILTELSKKR</sequence>
<dbReference type="EMBL" id="CP042652">
    <property type="protein sequence ID" value="QKE28805.1"/>
    <property type="molecule type" value="Genomic_DNA"/>
</dbReference>
<dbReference type="Pfam" id="PF01323">
    <property type="entry name" value="DSBA"/>
    <property type="match status" value="1"/>
</dbReference>
<reference evidence="3 4" key="1">
    <citation type="submission" date="2019-08" db="EMBL/GenBank/DDBJ databases">
        <title>Complete genome sequence of Arcobacter acticola.</title>
        <authorList>
            <person name="Miller W."/>
        </authorList>
    </citation>
    <scope>NUCLEOTIDE SEQUENCE [LARGE SCALE GENOMIC DNA]</scope>
    <source>
        <strain evidence="3 4">KCTC 52212</strain>
    </source>
</reference>
<feature type="chain" id="PRO_5026883589" evidence="1">
    <location>
        <begin position="27"/>
        <end position="245"/>
    </location>
</feature>
<dbReference type="InterPro" id="IPR001853">
    <property type="entry name" value="DSBA-like_thioredoxin_dom"/>
</dbReference>
<proteinExistence type="predicted"/>
<dbReference type="GO" id="GO:0016491">
    <property type="term" value="F:oxidoreductase activity"/>
    <property type="evidence" value="ECO:0007669"/>
    <property type="project" value="InterPro"/>
</dbReference>
<keyword evidence="1" id="KW-0732">Signal</keyword>
<dbReference type="PANTHER" id="PTHR13887">
    <property type="entry name" value="GLUTATHIONE S-TRANSFERASE KAPPA"/>
    <property type="match status" value="1"/>
</dbReference>